<feature type="domain" description="YvlB/LiaX N-terminal" evidence="1">
    <location>
        <begin position="3"/>
        <end position="33"/>
    </location>
</feature>
<dbReference type="Proteomes" id="UP000886819">
    <property type="component" value="Unassembled WGS sequence"/>
</dbReference>
<dbReference type="InterPro" id="IPR053959">
    <property type="entry name" value="YvlB/LiaX_N"/>
</dbReference>
<protein>
    <recommendedName>
        <fullName evidence="1">YvlB/LiaX N-terminal domain-containing protein</fullName>
    </recommendedName>
</protein>
<reference evidence="2" key="1">
    <citation type="submission" date="2020-10" db="EMBL/GenBank/DDBJ databases">
        <authorList>
            <person name="Gilroy R."/>
        </authorList>
    </citation>
    <scope>NUCLEOTIDE SEQUENCE</scope>
    <source>
        <strain evidence="2">ChiHile30-977</strain>
    </source>
</reference>
<evidence type="ECO:0000313" key="3">
    <source>
        <dbReference type="Proteomes" id="UP000886819"/>
    </source>
</evidence>
<dbReference type="EMBL" id="DVFI01000009">
    <property type="protein sequence ID" value="HIQ62069.1"/>
    <property type="molecule type" value="Genomic_DNA"/>
</dbReference>
<gene>
    <name evidence="2" type="ORF">IAA66_00605</name>
</gene>
<evidence type="ECO:0000259" key="1">
    <source>
        <dbReference type="Pfam" id="PF22746"/>
    </source>
</evidence>
<dbReference type="Pfam" id="PF22746">
    <property type="entry name" value="SHOCT-like_DUF2089-C"/>
    <property type="match status" value="1"/>
</dbReference>
<comment type="caution">
    <text evidence="2">The sequence shown here is derived from an EMBL/GenBank/DDBJ whole genome shotgun (WGS) entry which is preliminary data.</text>
</comment>
<organism evidence="2 3">
    <name type="scientific">Candidatus Avichristensenella intestinipullorum</name>
    <dbReference type="NCBI Taxonomy" id="2840693"/>
    <lineage>
        <taxon>Bacteria</taxon>
        <taxon>Bacillati</taxon>
        <taxon>Bacillota</taxon>
        <taxon>Clostridia</taxon>
        <taxon>Candidatus Avichristensenella</taxon>
    </lineage>
</organism>
<evidence type="ECO:0000313" key="2">
    <source>
        <dbReference type="EMBL" id="HIQ62069.1"/>
    </source>
</evidence>
<name>A0A9D0YTZ8_9FIRM</name>
<proteinExistence type="predicted"/>
<dbReference type="AlphaFoldDB" id="A0A9D0YTZ8"/>
<reference evidence="2" key="2">
    <citation type="journal article" date="2021" name="PeerJ">
        <title>Extensive microbial diversity within the chicken gut microbiome revealed by metagenomics and culture.</title>
        <authorList>
            <person name="Gilroy R."/>
            <person name="Ravi A."/>
            <person name="Getino M."/>
            <person name="Pursley I."/>
            <person name="Horton D.L."/>
            <person name="Alikhan N.F."/>
            <person name="Baker D."/>
            <person name="Gharbi K."/>
            <person name="Hall N."/>
            <person name="Watson M."/>
            <person name="Adriaenssens E.M."/>
            <person name="Foster-Nyarko E."/>
            <person name="Jarju S."/>
            <person name="Secka A."/>
            <person name="Antonio M."/>
            <person name="Oren A."/>
            <person name="Chaudhuri R.R."/>
            <person name="La Ragione R."/>
            <person name="Hildebrand F."/>
            <person name="Pallen M.J."/>
        </authorList>
    </citation>
    <scope>NUCLEOTIDE SEQUENCE</scope>
    <source>
        <strain evidence="2">ChiHile30-977</strain>
    </source>
</reference>
<accession>A0A9D0YTZ8</accession>
<sequence length="137" mass="15220">MNEEKKKILQMLSEGKIKAEEAALLLEQLESPRREDAPGRTDEKMLRVRISASEPGRETPVQVAVNLPLKAARLAGQILPSLIPRSAREEIRARGDADWLEMDFGALADALSETGGDIVRIETEGEDEKVLVRVYVE</sequence>